<proteinExistence type="predicted"/>
<feature type="region of interest" description="Disordered" evidence="1">
    <location>
        <begin position="269"/>
        <end position="363"/>
    </location>
</feature>
<evidence type="ECO:0000256" key="1">
    <source>
        <dbReference type="SAM" id="MobiDB-lite"/>
    </source>
</evidence>
<feature type="region of interest" description="Disordered" evidence="1">
    <location>
        <begin position="197"/>
        <end position="222"/>
    </location>
</feature>
<dbReference type="EMBL" id="HBGD01005446">
    <property type="protein sequence ID" value="CAD9081273.1"/>
    <property type="molecule type" value="Transcribed_RNA"/>
</dbReference>
<protein>
    <submittedName>
        <fullName evidence="2">Uncharacterized protein</fullName>
    </submittedName>
</protein>
<reference evidence="2" key="1">
    <citation type="submission" date="2021-01" db="EMBL/GenBank/DDBJ databases">
        <authorList>
            <person name="Corre E."/>
            <person name="Pelletier E."/>
            <person name="Niang G."/>
            <person name="Scheremetjew M."/>
            <person name="Finn R."/>
            <person name="Kale V."/>
            <person name="Holt S."/>
            <person name="Cochrane G."/>
            <person name="Meng A."/>
            <person name="Brown T."/>
            <person name="Cohen L."/>
        </authorList>
    </citation>
    <scope>NUCLEOTIDE SEQUENCE</scope>
    <source>
        <strain evidence="2">WS</strain>
    </source>
</reference>
<dbReference type="AlphaFoldDB" id="A0A7S1KQN6"/>
<name>A0A7S1KQN6_9EUKA</name>
<feature type="region of interest" description="Disordered" evidence="1">
    <location>
        <begin position="94"/>
        <end position="171"/>
    </location>
</feature>
<feature type="compositionally biased region" description="Polar residues" evidence="1">
    <location>
        <begin position="283"/>
        <end position="297"/>
    </location>
</feature>
<feature type="compositionally biased region" description="Basic and acidic residues" evidence="1">
    <location>
        <begin position="203"/>
        <end position="218"/>
    </location>
</feature>
<feature type="compositionally biased region" description="Low complexity" evidence="1">
    <location>
        <begin position="340"/>
        <end position="352"/>
    </location>
</feature>
<feature type="compositionally biased region" description="Polar residues" evidence="1">
    <location>
        <begin position="105"/>
        <end position="126"/>
    </location>
</feature>
<evidence type="ECO:0000313" key="2">
    <source>
        <dbReference type="EMBL" id="CAD9081273.1"/>
    </source>
</evidence>
<organism evidence="2">
    <name type="scientific">Percolomonas cosmopolitus</name>
    <dbReference type="NCBI Taxonomy" id="63605"/>
    <lineage>
        <taxon>Eukaryota</taxon>
        <taxon>Discoba</taxon>
        <taxon>Heterolobosea</taxon>
        <taxon>Tetramitia</taxon>
        <taxon>Eutetramitia</taxon>
        <taxon>Percolomonadidae</taxon>
        <taxon>Percolomonas</taxon>
    </lineage>
</organism>
<accession>A0A7S1KQN6</accession>
<feature type="compositionally biased region" description="Low complexity" evidence="1">
    <location>
        <begin position="309"/>
        <end position="321"/>
    </location>
</feature>
<feature type="compositionally biased region" description="Low complexity" evidence="1">
    <location>
        <begin position="415"/>
        <end position="428"/>
    </location>
</feature>
<feature type="region of interest" description="Disordered" evidence="1">
    <location>
        <begin position="397"/>
        <end position="428"/>
    </location>
</feature>
<feature type="compositionally biased region" description="Polar residues" evidence="1">
    <location>
        <begin position="154"/>
        <end position="166"/>
    </location>
</feature>
<gene>
    <name evidence="2" type="ORF">PCOS0759_LOCUS4513</name>
</gene>
<sequence>MFPNRYPFQDTGDTFSLFDVECDSIPQQQNEQRDVLRNANSHLPFATSNGAHHIRAHPEMGLNDFGASVAQSQRQQQMAPLPQHPRTEIDLTQASQESTEVEETPTASNTNTTSGLPSTEDNNSPLNLAVLSDDDDKEGRLRHQTISDKVAAATPTSANKQQSFASSKKEVISIPDSQEFDDECSILYSSTQAEFSNLEEEQESHTNEQKREHAEELSHSAQSLKVGPLSLEMEEPLGTPFSLPIELNGDDDDMMDEFRQFHSTVFNNRKRKRSQSDIEPQALFSSPTTHLQSSPISGTGPGGELQNESVLSSTRSPSVSSHITTTPSIAKSPEMITPQSSSMRSTSPESSSAFTHLSIPQRKRLRIEPTQHAFSILPSFYSPPALPQISSSCAPAVQDNIDGLPAQHSQHTMRTTPPSSASATTGSGSRRFRIYSRTGFKNKRVYTLSADLLALLEKEFEKMDEAAVIKCQERNALDRNILLRQKDVIKKCRHIHSPPLPVLVYQYHHLQWISGEGGCRPFNTAIEVEAKRTALVIEKFWEFLETELGRLGKTYFDLFQEYDPREVLDKKGLYMLLTSNPTDTWIYVGKTMRSIRERLLGNKMHCDHLSTLLDPFLFGGPPLIHMTTLLNRLRMYGWFIGEPKNEYAMDVLENLVIVFAHRFANCSASWEAEALGVSNVHCTNIDIKSPDNFREAFQIEKHEHTIPMRVPEEVQKLIVERSDCWAKKNSHPNSLCIHRNRGKKVEMKIPSKVFVALMKGRKYYVGDLGFKKDYNQPSTYPHVIQIEEVKNCELHKDWYYLRK</sequence>